<reference evidence="1 2" key="1">
    <citation type="submission" date="2022-06" db="EMBL/GenBank/DDBJ databases">
        <title>Leptospira isolates from biofilms formed at urban environments.</title>
        <authorList>
            <person name="Ribeiro P.S."/>
            <person name="Sousa T."/>
            <person name="Carvalho N."/>
            <person name="Aburjaile F."/>
            <person name="Neves F."/>
            <person name="Oliveira D."/>
            <person name="Blanco L."/>
            <person name="Lima J."/>
            <person name="Costa F."/>
            <person name="Brenig B."/>
            <person name="Soares S."/>
            <person name="Ramos R."/>
            <person name="Goes-Neto A."/>
            <person name="Matiuzzi M."/>
            <person name="Azevedo V."/>
            <person name="Ristow P."/>
        </authorList>
    </citation>
    <scope>NUCLEOTIDE SEQUENCE [LARGE SCALE GENOMIC DNA]</scope>
    <source>
        <strain evidence="1 2">VSF25</strain>
    </source>
</reference>
<proteinExistence type="predicted"/>
<keyword evidence="2" id="KW-1185">Reference proteome</keyword>
<evidence type="ECO:0000313" key="2">
    <source>
        <dbReference type="Proteomes" id="UP001209737"/>
    </source>
</evidence>
<evidence type="ECO:0000313" key="1">
    <source>
        <dbReference type="EMBL" id="MCW7462796.1"/>
    </source>
</evidence>
<sequence length="100" mass="11871">MRNSIKIQARLSEHNLVLSWEEYRKEFIKQNGFNPTHSDILGSILHKTSDYQYTYDRRIKFLKDKKEKSSFDLKEIEYLEEILKLNVSAETLRSSVSGDE</sequence>
<organism evidence="1 2">
    <name type="scientific">Leptospira limi</name>
    <dbReference type="NCBI Taxonomy" id="2950023"/>
    <lineage>
        <taxon>Bacteria</taxon>
        <taxon>Pseudomonadati</taxon>
        <taxon>Spirochaetota</taxon>
        <taxon>Spirochaetia</taxon>
        <taxon>Leptospirales</taxon>
        <taxon>Leptospiraceae</taxon>
        <taxon>Leptospira</taxon>
    </lineage>
</organism>
<accession>A0ABT3LYJ1</accession>
<dbReference type="RefSeq" id="WP_265375636.1">
    <property type="nucleotide sequence ID" value="NZ_JAMQPV010000001.1"/>
</dbReference>
<protein>
    <submittedName>
        <fullName evidence="1">Uncharacterized protein</fullName>
    </submittedName>
</protein>
<comment type="caution">
    <text evidence="1">The sequence shown here is derived from an EMBL/GenBank/DDBJ whole genome shotgun (WGS) entry which is preliminary data.</text>
</comment>
<dbReference type="Proteomes" id="UP001209737">
    <property type="component" value="Unassembled WGS sequence"/>
</dbReference>
<name>A0ABT3LYJ1_9LEPT</name>
<dbReference type="EMBL" id="JAMQPV010000001">
    <property type="protein sequence ID" value="MCW7462796.1"/>
    <property type="molecule type" value="Genomic_DNA"/>
</dbReference>
<gene>
    <name evidence="1" type="ORF">ND812_11905</name>
</gene>